<dbReference type="EMBL" id="CDMZ01000689">
    <property type="protein sequence ID" value="CEM19549.1"/>
    <property type="molecule type" value="Genomic_DNA"/>
</dbReference>
<dbReference type="InterPro" id="IPR023210">
    <property type="entry name" value="NADP_OxRdtase_dom"/>
</dbReference>
<organism evidence="2">
    <name type="scientific">Chromera velia CCMP2878</name>
    <dbReference type="NCBI Taxonomy" id="1169474"/>
    <lineage>
        <taxon>Eukaryota</taxon>
        <taxon>Sar</taxon>
        <taxon>Alveolata</taxon>
        <taxon>Colpodellida</taxon>
        <taxon>Chromeraceae</taxon>
        <taxon>Chromera</taxon>
    </lineage>
</organism>
<dbReference type="InterPro" id="IPR020471">
    <property type="entry name" value="AKR"/>
</dbReference>
<dbReference type="CDD" id="cd19094">
    <property type="entry name" value="AKR_Tas-like"/>
    <property type="match status" value="1"/>
</dbReference>
<name>A0A0G4FX50_9ALVE</name>
<dbReference type="InterPro" id="IPR050523">
    <property type="entry name" value="AKR_Detox_Biosynth"/>
</dbReference>
<dbReference type="Gene3D" id="3.20.20.100">
    <property type="entry name" value="NADP-dependent oxidoreductase domain"/>
    <property type="match status" value="1"/>
</dbReference>
<dbReference type="PANTHER" id="PTHR43364:SF17">
    <property type="entry name" value="ALDO KETO REDUCTASE"/>
    <property type="match status" value="1"/>
</dbReference>
<evidence type="ECO:0000313" key="2">
    <source>
        <dbReference type="EMBL" id="CEM19549.1"/>
    </source>
</evidence>
<proteinExistence type="predicted"/>
<dbReference type="Pfam" id="PF00248">
    <property type="entry name" value="Aldo_ket_red"/>
    <property type="match status" value="1"/>
</dbReference>
<dbReference type="PRINTS" id="PR00069">
    <property type="entry name" value="ALDKETRDTASE"/>
</dbReference>
<feature type="domain" description="NADP-dependent oxidoreductase" evidence="1">
    <location>
        <begin position="28"/>
        <end position="373"/>
    </location>
</feature>
<dbReference type="InterPro" id="IPR036812">
    <property type="entry name" value="NAD(P)_OxRdtase_dom_sf"/>
</dbReference>
<dbReference type="GO" id="GO:0016491">
    <property type="term" value="F:oxidoreductase activity"/>
    <property type="evidence" value="ECO:0007669"/>
    <property type="project" value="InterPro"/>
</dbReference>
<dbReference type="SUPFAM" id="SSF51430">
    <property type="entry name" value="NAD(P)-linked oxidoreductase"/>
    <property type="match status" value="1"/>
</dbReference>
<dbReference type="PhylomeDB" id="A0A0G4FX50"/>
<gene>
    <name evidence="2" type="ORF">Cvel_19120</name>
</gene>
<reference evidence="2" key="1">
    <citation type="submission" date="2014-11" db="EMBL/GenBank/DDBJ databases">
        <authorList>
            <person name="Otto D Thomas"/>
            <person name="Naeem Raeece"/>
        </authorList>
    </citation>
    <scope>NUCLEOTIDE SEQUENCE</scope>
</reference>
<dbReference type="VEuPathDB" id="CryptoDB:Cvel_19120"/>
<dbReference type="PANTHER" id="PTHR43364">
    <property type="entry name" value="NADH-SPECIFIC METHYLGLYOXAL REDUCTASE-RELATED"/>
    <property type="match status" value="1"/>
</dbReference>
<accession>A0A0G4FX50</accession>
<evidence type="ECO:0000259" key="1">
    <source>
        <dbReference type="Pfam" id="PF00248"/>
    </source>
</evidence>
<sequence length="384" mass="43010">MLRAKSSLSMAVNERRRLGHSELEVTPVCLGTMTWGEQNSEAEAHQQLDYAVKERGINFVDTAEMYPVPTNRDTQGLTEKYLGTWMAKQPSDVKDKLVVATKVSGFLPDTHVVAGRLEKNGWLAGNGKETGPSRHDSQSLKAACDASLRRLQTDKIDLYQLHWPDRYVPVFGATVFKYEKYRKQTLPFEEIVGGIKELIQSGKIRSWGVSNETPYGVAMLCAAADKEGCPRPVSIQNSFSLLHRDFEQTLCEMCSPFGFDIGFLPWSPLAGGALSGKYRQGQKPEGSRMTKWPMFQARWLSDRCITAIDRYADVAEKEGVSLATLALSWIKSRQYMKSGSTIIGATSMEQLRENIDAFQRPLSDSALEEIDRIHLDCKDPSQDL</sequence>
<dbReference type="AlphaFoldDB" id="A0A0G4FX50"/>
<protein>
    <recommendedName>
        <fullName evidence="1">NADP-dependent oxidoreductase domain-containing protein</fullName>
    </recommendedName>
</protein>